<dbReference type="Proteomes" id="UP000050794">
    <property type="component" value="Unassembled WGS sequence"/>
</dbReference>
<evidence type="ECO:0000313" key="4">
    <source>
        <dbReference type="WBParaSite" id="TCNE_0001343601-mRNA-1"/>
    </source>
</evidence>
<reference evidence="4" key="1">
    <citation type="submission" date="2016-06" db="UniProtKB">
        <authorList>
            <consortium name="WormBaseParasite"/>
        </authorList>
    </citation>
    <scope>IDENTIFICATION</scope>
</reference>
<evidence type="ECO:0000313" key="3">
    <source>
        <dbReference type="Proteomes" id="UP000050794"/>
    </source>
</evidence>
<organism evidence="3 4">
    <name type="scientific">Toxocara canis</name>
    <name type="common">Canine roundworm</name>
    <dbReference type="NCBI Taxonomy" id="6265"/>
    <lineage>
        <taxon>Eukaryota</taxon>
        <taxon>Metazoa</taxon>
        <taxon>Ecdysozoa</taxon>
        <taxon>Nematoda</taxon>
        <taxon>Chromadorea</taxon>
        <taxon>Rhabditida</taxon>
        <taxon>Spirurina</taxon>
        <taxon>Ascaridomorpha</taxon>
        <taxon>Ascaridoidea</taxon>
        <taxon>Toxocaridae</taxon>
        <taxon>Toxocara</taxon>
    </lineage>
</organism>
<dbReference type="EMBL" id="UYWY01021719">
    <property type="protein sequence ID" value="VDM44757.1"/>
    <property type="molecule type" value="Genomic_DNA"/>
</dbReference>
<evidence type="ECO:0000313" key="2">
    <source>
        <dbReference type="EMBL" id="VDM44757.1"/>
    </source>
</evidence>
<dbReference type="WBParaSite" id="TCNE_0001343601-mRNA-1">
    <property type="protein sequence ID" value="TCNE_0001343601-mRNA-1"/>
    <property type="gene ID" value="TCNE_0001343601"/>
</dbReference>
<sequence>MPHQCQSKWTARPGFVPDGSSSTARAKGLKCGGEIGQPLTLDLGNNVSVWARKLVGTTRTQYISRCSEANKTGDDAIVTADGRLLIENLTNEDVGVYFSPEEKPHIFRTKTGYYVMPPNVIQVLTRSSKRTQTP</sequence>
<gene>
    <name evidence="2" type="ORF">TCNE_LOCUS13436</name>
</gene>
<accession>A0A183UY66</accession>
<dbReference type="AlphaFoldDB" id="A0A183UY66"/>
<feature type="region of interest" description="Disordered" evidence="1">
    <location>
        <begin position="1"/>
        <end position="23"/>
    </location>
</feature>
<reference evidence="2 3" key="2">
    <citation type="submission" date="2018-11" db="EMBL/GenBank/DDBJ databases">
        <authorList>
            <consortium name="Pathogen Informatics"/>
        </authorList>
    </citation>
    <scope>NUCLEOTIDE SEQUENCE [LARGE SCALE GENOMIC DNA]</scope>
</reference>
<name>A0A183UY66_TOXCA</name>
<keyword evidence="3" id="KW-1185">Reference proteome</keyword>
<proteinExistence type="predicted"/>
<evidence type="ECO:0000256" key="1">
    <source>
        <dbReference type="SAM" id="MobiDB-lite"/>
    </source>
</evidence>
<protein>
    <submittedName>
        <fullName evidence="4">Bulb-type lectin domain-containing protein</fullName>
    </submittedName>
</protein>